<dbReference type="Gene3D" id="2.70.150.10">
    <property type="entry name" value="Calcium-transporting ATPase, cytoplasmic transduction domain A"/>
    <property type="match status" value="1"/>
</dbReference>
<dbReference type="SFLD" id="SFLDG00002">
    <property type="entry name" value="C1.7:_P-type_atpase_like"/>
    <property type="match status" value="1"/>
</dbReference>
<dbReference type="PROSITE" id="PS00154">
    <property type="entry name" value="ATPASE_E1_E2"/>
    <property type="match status" value="1"/>
</dbReference>
<organism evidence="8 9">
    <name type="scientific">Catenisphaera adipataccumulans</name>
    <dbReference type="NCBI Taxonomy" id="700500"/>
    <lineage>
        <taxon>Bacteria</taxon>
        <taxon>Bacillati</taxon>
        <taxon>Bacillota</taxon>
        <taxon>Erysipelotrichia</taxon>
        <taxon>Erysipelotrichales</taxon>
        <taxon>Erysipelotrichaceae</taxon>
        <taxon>Catenisphaera</taxon>
    </lineage>
</organism>
<dbReference type="InterPro" id="IPR044492">
    <property type="entry name" value="P_typ_ATPase_HD_dom"/>
</dbReference>
<dbReference type="SFLD" id="SFLDF00027">
    <property type="entry name" value="p-type_atpase"/>
    <property type="match status" value="1"/>
</dbReference>
<evidence type="ECO:0000256" key="4">
    <source>
        <dbReference type="ARBA" id="ARBA00022989"/>
    </source>
</evidence>
<dbReference type="EMBL" id="JACHHK010000002">
    <property type="protein sequence ID" value="MBB5182526.1"/>
    <property type="molecule type" value="Genomic_DNA"/>
</dbReference>
<evidence type="ECO:0000313" key="9">
    <source>
        <dbReference type="Proteomes" id="UP000539953"/>
    </source>
</evidence>
<name>A0A7W8CVS5_9FIRM</name>
<dbReference type="InterPro" id="IPR023298">
    <property type="entry name" value="ATPase_P-typ_TM_dom_sf"/>
</dbReference>
<proteinExistence type="predicted"/>
<dbReference type="InterPro" id="IPR018303">
    <property type="entry name" value="ATPase_P-typ_P_site"/>
</dbReference>
<dbReference type="SUPFAM" id="SSF81653">
    <property type="entry name" value="Calcium ATPase, transduction domain A"/>
    <property type="match status" value="1"/>
</dbReference>
<accession>A0A7W8CVS5</accession>
<dbReference type="GO" id="GO:0005524">
    <property type="term" value="F:ATP binding"/>
    <property type="evidence" value="ECO:0007669"/>
    <property type="project" value="InterPro"/>
</dbReference>
<dbReference type="Proteomes" id="UP000539953">
    <property type="component" value="Unassembled WGS sequence"/>
</dbReference>
<keyword evidence="8" id="KW-0378">Hydrolase</keyword>
<evidence type="ECO:0000256" key="2">
    <source>
        <dbReference type="ARBA" id="ARBA00022692"/>
    </source>
</evidence>
<feature type="transmembrane region" description="Helical" evidence="6">
    <location>
        <begin position="710"/>
        <end position="731"/>
    </location>
</feature>
<dbReference type="AlphaFoldDB" id="A0A7W8CVS5"/>
<dbReference type="Gene3D" id="1.20.1110.10">
    <property type="entry name" value="Calcium-transporting ATPase, transmembrane domain"/>
    <property type="match status" value="1"/>
</dbReference>
<dbReference type="EC" id="3.6.3.-" evidence="8"/>
<feature type="transmembrane region" description="Helical" evidence="6">
    <location>
        <begin position="244"/>
        <end position="270"/>
    </location>
</feature>
<feature type="transmembrane region" description="Helical" evidence="6">
    <location>
        <begin position="44"/>
        <end position="62"/>
    </location>
</feature>
<keyword evidence="2 6" id="KW-0812">Transmembrane</keyword>
<dbReference type="InterPro" id="IPR008250">
    <property type="entry name" value="ATPase_P-typ_transduc_dom_A_sf"/>
</dbReference>
<evidence type="ECO:0000259" key="7">
    <source>
        <dbReference type="Pfam" id="PF00122"/>
    </source>
</evidence>
<keyword evidence="9" id="KW-1185">Reference proteome</keyword>
<gene>
    <name evidence="8" type="ORF">HNQ47_000545</name>
</gene>
<dbReference type="PRINTS" id="PR00120">
    <property type="entry name" value="HATPASE"/>
</dbReference>
<evidence type="ECO:0000256" key="6">
    <source>
        <dbReference type="SAM" id="Phobius"/>
    </source>
</evidence>
<feature type="transmembrane region" description="Helical" evidence="6">
    <location>
        <begin position="737"/>
        <end position="757"/>
    </location>
</feature>
<evidence type="ECO:0000256" key="1">
    <source>
        <dbReference type="ARBA" id="ARBA00004141"/>
    </source>
</evidence>
<dbReference type="PRINTS" id="PR00119">
    <property type="entry name" value="CATATPASE"/>
</dbReference>
<keyword evidence="5 6" id="KW-0472">Membrane</keyword>
<dbReference type="SFLD" id="SFLDS00003">
    <property type="entry name" value="Haloacid_Dehalogenase"/>
    <property type="match status" value="1"/>
</dbReference>
<keyword evidence="4 6" id="KW-1133">Transmembrane helix</keyword>
<evidence type="ECO:0000313" key="8">
    <source>
        <dbReference type="EMBL" id="MBB5182526.1"/>
    </source>
</evidence>
<comment type="caution">
    <text evidence="8">The sequence shown here is derived from an EMBL/GenBank/DDBJ whole genome shotgun (WGS) entry which is preliminary data.</text>
</comment>
<dbReference type="InterPro" id="IPR036412">
    <property type="entry name" value="HAD-like_sf"/>
</dbReference>
<evidence type="ECO:0000256" key="5">
    <source>
        <dbReference type="ARBA" id="ARBA00023136"/>
    </source>
</evidence>
<sequence length="775" mass="85464">MDLKVKKYTNIKTGLKKADVAKNKTNEVETKNSRSYKQIVHDNVFTLFNLINLILGLMVFVTGSYRNMLFVLLVLINMIIGIIQEIRSKNVLDELALLNVKKAKVLRDSRIEEIPAEEIVENDVLIVEPGDQMSVDAVVLDGHVECNESILTGESDAIEKTFGDTLMSGSFIVSGKAKAQAVRVGDDTYSYSIMNQAKREKRYPSELRDSIQTIIRFSTIILIPSGLVLLYKELFIEHLLWQEAFLSTVAAVIGMIPEGLVLLTSTALAIGSIKLAQKKVLIQELYCIETLARVDTLCLDKTGTITEGKMKVMHIECLDDITESEVKDILAEVYTALDDNNATAQAIREFAGQREAAVSHTIPFSSDRKASGVEFADGNCFITGAYSFVQQNTDPQIQAKIDSYAEQGMRVIVLAHASHLSDTLKGNHRILALICIQDVLREDIKETLDYFEDQGVDIKIISGDDPLTVTALAKKAGVRGRPVDMSKVKDIPKAVERYSIFGRVTPEQKKEMVLALKEQGHTVAMTGDGVNDVMALKEADCSIAMGTGSQAAKAISSVVLLNDQFDALPSVLREGRIVINNIQRSASLFLVKTLFSLGLTLITIFWLSAYPFKPIQLSLVSGLGTGIPGFVLALEPNEERVHGHFLRHVFGRAIPGAASVILSVVICYQFKGLLGMSSAQLSTICTIVATWNSLCVLYTVCEPMTRIRNWLMTAMLLASIIGMLGFHDLLYLTGLSVWQTVYLVCNMALIPDFLIIVKHVVDKTILRDEAQYVSV</sequence>
<feature type="transmembrane region" description="Helical" evidence="6">
    <location>
        <begin position="589"/>
        <end position="609"/>
    </location>
</feature>
<feature type="transmembrane region" description="Helical" evidence="6">
    <location>
        <begin position="615"/>
        <end position="634"/>
    </location>
</feature>
<dbReference type="RefSeq" id="WP_183327296.1">
    <property type="nucleotide sequence ID" value="NZ_JACHHK010000002.1"/>
</dbReference>
<evidence type="ECO:0000256" key="3">
    <source>
        <dbReference type="ARBA" id="ARBA00022967"/>
    </source>
</evidence>
<dbReference type="InterPro" id="IPR023299">
    <property type="entry name" value="ATPase_P-typ_cyto_dom_N"/>
</dbReference>
<feature type="transmembrane region" description="Helical" evidence="6">
    <location>
        <begin position="214"/>
        <end position="232"/>
    </location>
</feature>
<dbReference type="GO" id="GO:0016887">
    <property type="term" value="F:ATP hydrolysis activity"/>
    <property type="evidence" value="ECO:0007669"/>
    <property type="project" value="InterPro"/>
</dbReference>
<dbReference type="NCBIfam" id="TIGR01494">
    <property type="entry name" value="ATPase_P-type"/>
    <property type="match status" value="2"/>
</dbReference>
<feature type="transmembrane region" description="Helical" evidence="6">
    <location>
        <begin position="679"/>
        <end position="698"/>
    </location>
</feature>
<feature type="domain" description="P-type ATPase A" evidence="7">
    <location>
        <begin position="99"/>
        <end position="197"/>
    </location>
</feature>
<protein>
    <submittedName>
        <fullName evidence="8">Cation-transporting ATPase E</fullName>
        <ecNumber evidence="8">3.6.3.-</ecNumber>
    </submittedName>
</protein>
<dbReference type="InterPro" id="IPR023214">
    <property type="entry name" value="HAD_sf"/>
</dbReference>
<feature type="transmembrane region" description="Helical" evidence="6">
    <location>
        <begin position="654"/>
        <end position="673"/>
    </location>
</feature>
<dbReference type="GO" id="GO:0016020">
    <property type="term" value="C:membrane"/>
    <property type="evidence" value="ECO:0007669"/>
    <property type="project" value="UniProtKB-SubCell"/>
</dbReference>
<dbReference type="Pfam" id="PF00702">
    <property type="entry name" value="Hydrolase"/>
    <property type="match status" value="1"/>
</dbReference>
<dbReference type="SUPFAM" id="SSF81665">
    <property type="entry name" value="Calcium ATPase, transmembrane domain M"/>
    <property type="match status" value="1"/>
</dbReference>
<dbReference type="PANTHER" id="PTHR42861">
    <property type="entry name" value="CALCIUM-TRANSPORTING ATPASE"/>
    <property type="match status" value="1"/>
</dbReference>
<feature type="transmembrane region" description="Helical" evidence="6">
    <location>
        <begin position="68"/>
        <end position="86"/>
    </location>
</feature>
<dbReference type="Pfam" id="PF00122">
    <property type="entry name" value="E1-E2_ATPase"/>
    <property type="match status" value="1"/>
</dbReference>
<reference evidence="8 9" key="1">
    <citation type="submission" date="2020-08" db="EMBL/GenBank/DDBJ databases">
        <title>Genomic Encyclopedia of Type Strains, Phase IV (KMG-IV): sequencing the most valuable type-strain genomes for metagenomic binning, comparative biology and taxonomic classification.</title>
        <authorList>
            <person name="Goeker M."/>
        </authorList>
    </citation>
    <scope>NUCLEOTIDE SEQUENCE [LARGE SCALE GENOMIC DNA]</scope>
    <source>
        <strain evidence="8 9">DSM 25799</strain>
    </source>
</reference>
<dbReference type="Gene3D" id="3.40.1110.10">
    <property type="entry name" value="Calcium-transporting ATPase, cytoplasmic domain N"/>
    <property type="match status" value="1"/>
</dbReference>
<dbReference type="Gene3D" id="3.40.50.1000">
    <property type="entry name" value="HAD superfamily/HAD-like"/>
    <property type="match status" value="1"/>
</dbReference>
<dbReference type="InterPro" id="IPR059000">
    <property type="entry name" value="ATPase_P-type_domA"/>
</dbReference>
<dbReference type="SUPFAM" id="SSF56784">
    <property type="entry name" value="HAD-like"/>
    <property type="match status" value="1"/>
</dbReference>
<comment type="subcellular location">
    <subcellularLocation>
        <location evidence="1">Membrane</location>
        <topology evidence="1">Multi-pass membrane protein</topology>
    </subcellularLocation>
</comment>
<keyword evidence="3" id="KW-1278">Translocase</keyword>
<dbReference type="InterPro" id="IPR001757">
    <property type="entry name" value="P_typ_ATPase"/>
</dbReference>